<evidence type="ECO:0000313" key="3">
    <source>
        <dbReference type="Proteomes" id="UP001327560"/>
    </source>
</evidence>
<accession>A0AAQ3QSZ4</accession>
<name>A0AAQ3QSZ4_9LILI</name>
<keyword evidence="3" id="KW-1185">Reference proteome</keyword>
<sequence>MARPKELSAEQDLLWLPSHLLSDDFFLEEPRARRVVTAAFPFGAREEEYCVPPLPRQMARAWPVSTKGSPNSPCLVSSPSSRFPEQNRDDLLREAAAQLVRLRMLHEAERFRDLCEYRRLAAPEMKSFHHPPLPRASHDADGGYSASPVLPPQQPMPAAQLHYLKQQRFAALEAQVKGRGSHTPGLSPQPVRPGNGMKALFLNNPGTKRASTGTGVFLPRTPGSKPEPRSTPACSTVLVPARVAHALNLTLEELGSQPRFADGFPFDENARSNAMLSYQELKSELGQPAPVVTREIQLPQEWTY</sequence>
<evidence type="ECO:0000256" key="1">
    <source>
        <dbReference type="SAM" id="MobiDB-lite"/>
    </source>
</evidence>
<reference evidence="2 3" key="1">
    <citation type="submission" date="2023-10" db="EMBL/GenBank/DDBJ databases">
        <title>Chromosome-scale genome assembly provides insights into flower coloration mechanisms of Canna indica.</title>
        <authorList>
            <person name="Li C."/>
        </authorList>
    </citation>
    <scope>NUCLEOTIDE SEQUENCE [LARGE SCALE GENOMIC DNA]</scope>
    <source>
        <tissue evidence="2">Flower</tissue>
    </source>
</reference>
<organism evidence="2 3">
    <name type="scientific">Canna indica</name>
    <name type="common">Indian-shot</name>
    <dbReference type="NCBI Taxonomy" id="4628"/>
    <lineage>
        <taxon>Eukaryota</taxon>
        <taxon>Viridiplantae</taxon>
        <taxon>Streptophyta</taxon>
        <taxon>Embryophyta</taxon>
        <taxon>Tracheophyta</taxon>
        <taxon>Spermatophyta</taxon>
        <taxon>Magnoliopsida</taxon>
        <taxon>Liliopsida</taxon>
        <taxon>Zingiberales</taxon>
        <taxon>Cannaceae</taxon>
        <taxon>Canna</taxon>
    </lineage>
</organism>
<dbReference type="PANTHER" id="PTHR33356">
    <property type="entry name" value="TIP41-LIKE PROTEIN"/>
    <property type="match status" value="1"/>
</dbReference>
<dbReference type="Proteomes" id="UP001327560">
    <property type="component" value="Chromosome 9"/>
</dbReference>
<dbReference type="PANTHER" id="PTHR33356:SF5">
    <property type="entry name" value="TIP41-LIKE PROTEIN"/>
    <property type="match status" value="1"/>
</dbReference>
<dbReference type="AlphaFoldDB" id="A0AAQ3QSZ4"/>
<evidence type="ECO:0000313" key="2">
    <source>
        <dbReference type="EMBL" id="WOL20356.1"/>
    </source>
</evidence>
<proteinExistence type="predicted"/>
<gene>
    <name evidence="2" type="ORF">Cni_G29161</name>
</gene>
<dbReference type="EMBL" id="CP136898">
    <property type="protein sequence ID" value="WOL20356.1"/>
    <property type="molecule type" value="Genomic_DNA"/>
</dbReference>
<feature type="region of interest" description="Disordered" evidence="1">
    <location>
        <begin position="209"/>
        <end position="233"/>
    </location>
</feature>
<protein>
    <submittedName>
        <fullName evidence="2">Uncharacterized protein</fullName>
    </submittedName>
</protein>